<name>Q4U8Q7_THEAN</name>
<evidence type="ECO:0000256" key="1">
    <source>
        <dbReference type="ARBA" id="ARBA00022741"/>
    </source>
</evidence>
<evidence type="ECO:0000256" key="2">
    <source>
        <dbReference type="ARBA" id="ARBA00023134"/>
    </source>
</evidence>
<dbReference type="EMBL" id="CR940353">
    <property type="protein sequence ID" value="CAI76796.1"/>
    <property type="molecule type" value="Genomic_DNA"/>
</dbReference>
<dbReference type="Gene3D" id="3.40.50.300">
    <property type="entry name" value="P-loop containing nucleotide triphosphate hydrolases"/>
    <property type="match status" value="1"/>
</dbReference>
<dbReference type="PRINTS" id="PR00326">
    <property type="entry name" value="GTP1OBG"/>
</dbReference>
<evidence type="ECO:0000313" key="5">
    <source>
        <dbReference type="Proteomes" id="UP000001950"/>
    </source>
</evidence>
<dbReference type="Pfam" id="PF01926">
    <property type="entry name" value="MMR_HSR1"/>
    <property type="match status" value="1"/>
</dbReference>
<dbReference type="RefSeq" id="XP_953421.1">
    <property type="nucleotide sequence ID" value="XM_948328.1"/>
</dbReference>
<dbReference type="SUPFAM" id="SSF52540">
    <property type="entry name" value="P-loop containing nucleoside triphosphate hydrolases"/>
    <property type="match status" value="1"/>
</dbReference>
<proteinExistence type="predicted"/>
<dbReference type="InterPro" id="IPR027417">
    <property type="entry name" value="P-loop_NTPase"/>
</dbReference>
<dbReference type="InterPro" id="IPR030388">
    <property type="entry name" value="G_ERA_dom"/>
</dbReference>
<dbReference type="GeneID" id="3863315"/>
<accession>Q4U8Q7</accession>
<dbReference type="OMA" id="YVIDHRL"/>
<dbReference type="FunCoup" id="Q4U8Q7">
    <property type="interactions" value="372"/>
</dbReference>
<dbReference type="Gene3D" id="3.30.300.20">
    <property type="match status" value="1"/>
</dbReference>
<dbReference type="VEuPathDB" id="PiroplasmaDB:TA09980"/>
<dbReference type="CDD" id="cd04163">
    <property type="entry name" value="Era"/>
    <property type="match status" value="1"/>
</dbReference>
<dbReference type="GO" id="GO:0043024">
    <property type="term" value="F:ribosomal small subunit binding"/>
    <property type="evidence" value="ECO:0007669"/>
    <property type="project" value="TreeGrafter"/>
</dbReference>
<dbReference type="GO" id="GO:0019843">
    <property type="term" value="F:rRNA binding"/>
    <property type="evidence" value="ECO:0007669"/>
    <property type="project" value="TreeGrafter"/>
</dbReference>
<evidence type="ECO:0000313" key="4">
    <source>
        <dbReference type="EMBL" id="CAI76796.1"/>
    </source>
</evidence>
<dbReference type="InterPro" id="IPR005662">
    <property type="entry name" value="GTPase_Era-like"/>
</dbReference>
<dbReference type="CDD" id="cd22534">
    <property type="entry name" value="KH-II_Era"/>
    <property type="match status" value="1"/>
</dbReference>
<gene>
    <name evidence="4" type="ORF">TA09980</name>
</gene>
<dbReference type="InterPro" id="IPR006073">
    <property type="entry name" value="GTP-bd"/>
</dbReference>
<dbReference type="InParanoid" id="Q4U8Q7"/>
<keyword evidence="1" id="KW-0547">Nucleotide-binding</keyword>
<keyword evidence="5" id="KW-1185">Reference proteome</keyword>
<sequence>MIPNEISRLRCAFLKQLSNRIRHFSIMEYYRSVRPVPPPAEISLTTSCVKKEINIPISSSTRPYVGPQISTRQPVPVEVIFASTVSWASPTQPQNPRFLKVALLGLPNSGKSSFLNSILNSTVSAVSPKVNTTRFQVWLILLFREDIRGIFTVDNCQIVLIDSPGIIASHKRRKFCKDLVRTAWKGFDEADLCLFLVDAVKRPKSDLYNILRVLSGKNPIEEHVGSSQRSISPNSYETSLDDPFPDDFEESIDSEEEDLFEDKTGRREVPIALVLNKIDLVSHKKWVKSRVKELNVHGNFCDVFYTSAKYSMGFTPLINFLKLSSKPAPWVYPSDMVTTMSKVKVVEQLVRTYIFCWFNKDVPYKVEQSIIGWTYAENGTLNIEMELYVRTVKVAKMICGIKGRILNQLQKNVSYKLSKMWNEAVFLFVHVKLR</sequence>
<dbReference type="GO" id="GO:0005525">
    <property type="term" value="F:GTP binding"/>
    <property type="evidence" value="ECO:0007669"/>
    <property type="project" value="UniProtKB-KW"/>
</dbReference>
<protein>
    <submittedName>
        <fullName evidence="4">GTPase, putative</fullName>
    </submittedName>
</protein>
<organism evidence="4 5">
    <name type="scientific">Theileria annulata</name>
    <dbReference type="NCBI Taxonomy" id="5874"/>
    <lineage>
        <taxon>Eukaryota</taxon>
        <taxon>Sar</taxon>
        <taxon>Alveolata</taxon>
        <taxon>Apicomplexa</taxon>
        <taxon>Aconoidasida</taxon>
        <taxon>Piroplasmida</taxon>
        <taxon>Theileriidae</taxon>
        <taxon>Theileria</taxon>
    </lineage>
</organism>
<dbReference type="GO" id="GO:0000028">
    <property type="term" value="P:ribosomal small subunit assembly"/>
    <property type="evidence" value="ECO:0007669"/>
    <property type="project" value="TreeGrafter"/>
</dbReference>
<dbReference type="STRING" id="5874.Q4U8Q7"/>
<dbReference type="AlphaFoldDB" id="Q4U8Q7"/>
<dbReference type="KEGG" id="tan:TA09980"/>
<dbReference type="Proteomes" id="UP000001950">
    <property type="component" value="Chromosome 4"/>
</dbReference>
<dbReference type="InterPro" id="IPR009019">
    <property type="entry name" value="KH_sf_prok-type"/>
</dbReference>
<dbReference type="eggNOG" id="KOG1423">
    <property type="taxonomic scope" value="Eukaryota"/>
</dbReference>
<keyword evidence="2" id="KW-0342">GTP-binding</keyword>
<dbReference type="OrthoDB" id="8954335at2759"/>
<reference evidence="4 5" key="1">
    <citation type="journal article" date="2005" name="Science">
        <title>Genome of the host-cell transforming parasite Theileria annulata compared with T. parva.</title>
        <authorList>
            <person name="Pain A."/>
            <person name="Renauld H."/>
            <person name="Berriman M."/>
            <person name="Murphy L."/>
            <person name="Yeats C.A."/>
            <person name="Weir W."/>
            <person name="Kerhornou A."/>
            <person name="Aslett M."/>
            <person name="Bishop R."/>
            <person name="Bouchier C."/>
            <person name="Cochet M."/>
            <person name="Coulson R.M.R."/>
            <person name="Cronin A."/>
            <person name="de Villiers E.P."/>
            <person name="Fraser A."/>
            <person name="Fosker N."/>
            <person name="Gardner M."/>
            <person name="Goble A."/>
            <person name="Griffiths-Jones S."/>
            <person name="Harris D.E."/>
            <person name="Katzer F."/>
            <person name="Larke N."/>
            <person name="Lord A."/>
            <person name="Maser P."/>
            <person name="McKellar S."/>
            <person name="Mooney P."/>
            <person name="Morton F."/>
            <person name="Nene V."/>
            <person name="O'Neil S."/>
            <person name="Price C."/>
            <person name="Quail M.A."/>
            <person name="Rabbinowitsch E."/>
            <person name="Rawlings N.D."/>
            <person name="Rutter S."/>
            <person name="Saunders D."/>
            <person name="Seeger K."/>
            <person name="Shah T."/>
            <person name="Squares R."/>
            <person name="Squares S."/>
            <person name="Tivey A."/>
            <person name="Walker A.R."/>
            <person name="Woodward J."/>
            <person name="Dobbelaere D.A.E."/>
            <person name="Langsley G."/>
            <person name="Rajandream M.A."/>
            <person name="McKeever D."/>
            <person name="Shiels B."/>
            <person name="Tait A."/>
            <person name="Barrell B.G."/>
            <person name="Hall N."/>
        </authorList>
    </citation>
    <scope>NUCLEOTIDE SEQUENCE [LARGE SCALE GENOMIC DNA]</scope>
    <source>
        <strain evidence="5">Ankara</strain>
    </source>
</reference>
<dbReference type="PANTHER" id="PTHR42698:SF1">
    <property type="entry name" value="GTPASE ERA, MITOCHONDRIAL"/>
    <property type="match status" value="1"/>
</dbReference>
<dbReference type="PANTHER" id="PTHR42698">
    <property type="entry name" value="GTPASE ERA"/>
    <property type="match status" value="1"/>
</dbReference>
<dbReference type="InterPro" id="IPR015946">
    <property type="entry name" value="KH_dom-like_a/b"/>
</dbReference>
<dbReference type="SUPFAM" id="SSF54814">
    <property type="entry name" value="Prokaryotic type KH domain (KH-domain type II)"/>
    <property type="match status" value="1"/>
</dbReference>
<evidence type="ECO:0000259" key="3">
    <source>
        <dbReference type="Pfam" id="PF01926"/>
    </source>
</evidence>
<feature type="domain" description="G" evidence="3">
    <location>
        <begin position="100"/>
        <end position="213"/>
    </location>
</feature>